<organism evidence="1 2">
    <name type="scientific">Achromobacter phage Mano</name>
    <dbReference type="NCBI Taxonomy" id="2767570"/>
    <lineage>
        <taxon>Viruses</taxon>
        <taxon>Duplodnaviria</taxon>
        <taxon>Heunggongvirae</taxon>
        <taxon>Uroviricota</taxon>
        <taxon>Caudoviricetes</taxon>
        <taxon>Manovirus</taxon>
        <taxon>Manovirus Mano</taxon>
    </lineage>
</organism>
<accession>A0A7L8G885</accession>
<keyword evidence="2" id="KW-1185">Reference proteome</keyword>
<dbReference type="Proteomes" id="UP000516893">
    <property type="component" value="Segment"/>
</dbReference>
<protein>
    <submittedName>
        <fullName evidence="1">Uncharacterized protein</fullName>
    </submittedName>
</protein>
<sequence length="196" mass="21491">MTKHNNAAQRVLTDDEIQDIADGFDIYGAKPEFARAIESALLSKLRAPVADAGNWQQYRLRGSDENAEQVIERERRAYADLLQSVMDKRRDQASAPVACNCPGGNKPVDLHAPNCPVRTAKATLIDPYDGGTWLASAPVAGEAQPVACLRRQIDGSDWGHWKPGSVEDGQRVTGLRSWQVRWLVDAAPQASAEDDK</sequence>
<gene>
    <name evidence="1" type="ORF">CPT_Mano_048</name>
</gene>
<evidence type="ECO:0000313" key="1">
    <source>
        <dbReference type="EMBL" id="QOE32780.1"/>
    </source>
</evidence>
<reference evidence="1 2" key="1">
    <citation type="submission" date="2020-07" db="EMBL/GenBank/DDBJ databases">
        <title>Complete genome sequence of Achromobacter sp. phage Mano.</title>
        <authorList>
            <person name="Bartz M.L."/>
            <person name="Yao G.W."/>
            <person name="Le T."/>
            <person name="Gonzalez C."/>
            <person name="Young R."/>
            <person name="Liu M."/>
        </authorList>
    </citation>
    <scope>NUCLEOTIDE SEQUENCE [LARGE SCALE GENOMIC DNA]</scope>
</reference>
<evidence type="ECO:0000313" key="2">
    <source>
        <dbReference type="Proteomes" id="UP000516893"/>
    </source>
</evidence>
<name>A0A7L8G885_9CAUD</name>
<dbReference type="EMBL" id="MT708550">
    <property type="protein sequence ID" value="QOE32780.1"/>
    <property type="molecule type" value="Genomic_DNA"/>
</dbReference>
<proteinExistence type="predicted"/>